<dbReference type="FunFam" id="3.90.226.10:FF:000024">
    <property type="entry name" value="Delta3,5-delta2,4-dienoyl-CoA isomerase"/>
    <property type="match status" value="1"/>
</dbReference>
<dbReference type="InterPro" id="IPR023753">
    <property type="entry name" value="FAD/NAD-binding_dom"/>
</dbReference>
<evidence type="ECO:0000256" key="5">
    <source>
        <dbReference type="ARBA" id="ARBA00005254"/>
    </source>
</evidence>
<dbReference type="InterPro" id="IPR029045">
    <property type="entry name" value="ClpP/crotonase-like_dom_sf"/>
</dbReference>
<dbReference type="PANTHER" id="PTHR42917">
    <property type="entry name" value="2,4-DIENOYL-COA REDUCTASE"/>
    <property type="match status" value="1"/>
</dbReference>
<dbReference type="Gene3D" id="1.10.12.10">
    <property type="entry name" value="Lyase 2-enoyl-coa Hydratase, Chain A, domain 2"/>
    <property type="match status" value="1"/>
</dbReference>
<comment type="pathway">
    <text evidence="4">Lipid metabolism; fatty acid beta-oxidation.</text>
</comment>
<feature type="region of interest" description="Disordered" evidence="18">
    <location>
        <begin position="672"/>
        <end position="719"/>
    </location>
</feature>
<dbReference type="GO" id="GO:0008670">
    <property type="term" value="F:2,4-dienoyl-CoA reductase (NADPH) activity"/>
    <property type="evidence" value="ECO:0007669"/>
    <property type="project" value="UniProtKB-EC"/>
</dbReference>
<dbReference type="InterPro" id="IPR001753">
    <property type="entry name" value="Enoyl-CoA_hydra/iso"/>
</dbReference>
<name>A0A1Q8Y9X1_9BURK</name>
<feature type="domain" description="NADH:flavin oxidoreductase/NADH oxidase N-terminal" evidence="19">
    <location>
        <begin position="7"/>
        <end position="332"/>
    </location>
</feature>
<keyword evidence="13" id="KW-0408">Iron</keyword>
<dbReference type="GO" id="GO:0033543">
    <property type="term" value="P:fatty acid beta-oxidation, unsaturated, even number, reductase/isomerase pathway"/>
    <property type="evidence" value="ECO:0007669"/>
    <property type="project" value="TreeGrafter"/>
</dbReference>
<evidence type="ECO:0000256" key="12">
    <source>
        <dbReference type="ARBA" id="ARBA00023002"/>
    </source>
</evidence>
<comment type="caution">
    <text evidence="21">The sequence shown here is derived from an EMBL/GenBank/DDBJ whole genome shotgun (WGS) entry which is preliminary data.</text>
</comment>
<comment type="similarity">
    <text evidence="6">In the N-terminal section; belongs to the NADH:flavin oxidoreductase/NADH oxidase family.</text>
</comment>
<comment type="similarity">
    <text evidence="5">Belongs to the enoyl-CoA hydratase/isomerase family.</text>
</comment>
<keyword evidence="12 21" id="KW-0560">Oxidoreductase</keyword>
<keyword evidence="8" id="KW-0288">FMN</keyword>
<dbReference type="PRINTS" id="PR00368">
    <property type="entry name" value="FADPNR"/>
</dbReference>
<comment type="cofactor">
    <cofactor evidence="2">
        <name>[4Fe-4S] cluster</name>
        <dbReference type="ChEBI" id="CHEBI:49883"/>
    </cofactor>
</comment>
<dbReference type="GO" id="GO:0046872">
    <property type="term" value="F:metal ion binding"/>
    <property type="evidence" value="ECO:0007669"/>
    <property type="project" value="UniProtKB-KW"/>
</dbReference>
<evidence type="ECO:0000256" key="9">
    <source>
        <dbReference type="ARBA" id="ARBA00022723"/>
    </source>
</evidence>
<keyword evidence="22" id="KW-1185">Reference proteome</keyword>
<sequence>MTSYPHLLAPLDLGFTTLPNRVLMGSMHVGLEEVKDGFARMAAFYAERVRGGVGLIVTGGIAPNDRGRPMPGGARLTTEAEADKHRMVTDAVHLAGGKIAMQILHFGRYAYHDQLVAPSALQAPINPMTPHALSTEEVYQTVDDFVRCAALAQSAGYDGVEIMGSEGYLLNEFIATRTNQRDDEWGGSYQNRIRFPLEIVRRTREKVGVNFIIIFRLSMLDLVEGGSTLEEVIELAQALEKAGASIINTGIGWHEARIPTIATKVPRAAWAWVTQQLKGKVNIALVATNRINTPEVAEKLLADGFCDMVSMARPLLADSEFVNKAAQGRADEINTCIGCNQACLDHTFAGKVTSCLVNPRACHETLMPLTRAATAEKIAVIGAGPAGLAFATTAARRGLTVTLFDSAAEIGGQFNIAKQVPGKEEFYETLRYFGKQIELTGVQLQLNHRVNAAELIAGGYSHIVLSTGVLPRTPPIDGIDHPKVLSYLDVLRDKKPVGRRVALIGAGGIGFDTAEFLLHEGVSPSLSPIKFFAEWGVDTSYAERGGLKQAHLEKSPRHVYLLQRKASKVGDGLGKTTGWIHRTSLKNRHVEMLAGVSYRRIDDDGLHISIGGEDRTLAVDNIILCAGQEPQRALQAELLAAGCSVFLIGGADKAEELDAKRAIQQGTELAMRLGQSSAPAGEPTSASTPHTAAAQAKAGLYDKSTSSPGETSASSNKKDSAMQFETLTVSLADHVATICLNRPDKANAMNLAMWHELRRALQWVDATPQARVAILQGEGKAFTAGIDLQMMMSLGDTIQNDCEARTRENLRQVILDLQDTLTSLERCRKPVLAAIHGACVGGGIDLICCADMRYCSADASFSIKEIDIGMTADVGTLQRLPRLIGEGMARELAYTARKFGADEALQMRLVNRVFDSREALYAGVREIAATIAAKSPLSIRGTKEMITYARDHSVADGLNYVATWNAAMLLSNDLQEAMMATMGRRQPEFKD</sequence>
<dbReference type="SUPFAM" id="SSF51395">
    <property type="entry name" value="FMN-linked oxidoreductases"/>
    <property type="match status" value="1"/>
</dbReference>
<evidence type="ECO:0000256" key="18">
    <source>
        <dbReference type="SAM" id="MobiDB-lite"/>
    </source>
</evidence>
<dbReference type="InterPro" id="IPR001155">
    <property type="entry name" value="OxRdtase_FMN_N"/>
</dbReference>
<feature type="domain" description="FAD/NAD(P)-binding" evidence="20">
    <location>
        <begin position="377"/>
        <end position="635"/>
    </location>
</feature>
<feature type="compositionally biased region" description="Low complexity" evidence="18">
    <location>
        <begin position="683"/>
        <end position="715"/>
    </location>
</feature>
<evidence type="ECO:0000256" key="8">
    <source>
        <dbReference type="ARBA" id="ARBA00022643"/>
    </source>
</evidence>
<dbReference type="EC" id="1.3.1.34" evidence="21"/>
<evidence type="ECO:0000256" key="3">
    <source>
        <dbReference type="ARBA" id="ARBA00004275"/>
    </source>
</evidence>
<dbReference type="Gene3D" id="3.50.50.60">
    <property type="entry name" value="FAD/NAD(P)-binding domain"/>
    <property type="match status" value="1"/>
</dbReference>
<dbReference type="Pfam" id="PF07992">
    <property type="entry name" value="Pyr_redox_2"/>
    <property type="match status" value="1"/>
</dbReference>
<evidence type="ECO:0000256" key="2">
    <source>
        <dbReference type="ARBA" id="ARBA00001966"/>
    </source>
</evidence>
<evidence type="ECO:0000256" key="4">
    <source>
        <dbReference type="ARBA" id="ARBA00005005"/>
    </source>
</evidence>
<dbReference type="SUPFAM" id="SSF52096">
    <property type="entry name" value="ClpP/crotonase"/>
    <property type="match status" value="1"/>
</dbReference>
<reference evidence="21 22" key="1">
    <citation type="submission" date="2017-01" db="EMBL/GenBank/DDBJ databases">
        <title>Genome sequence of Rhodoferax antarcticus ANT.BR, a psychrophilic purple nonsulfur bacterium from an Antarctic microbial mat.</title>
        <authorList>
            <person name="Baker J."/>
            <person name="Riester C."/>
            <person name="Skinner B."/>
            <person name="Newell A."/>
            <person name="Swingley W."/>
            <person name="Madigan M."/>
            <person name="Jung D."/>
            <person name="Asao M."/>
            <person name="Chen M."/>
            <person name="Loughlin P."/>
            <person name="Pan H."/>
            <person name="Lin S."/>
            <person name="Li N."/>
            <person name="Shaw J."/>
            <person name="Prado M."/>
            <person name="Sherman C."/>
            <person name="Li X."/>
            <person name="Tang J."/>
            <person name="Blankenship R."/>
            <person name="Zhao T."/>
            <person name="Touchman J."/>
            <person name="Sattley M."/>
        </authorList>
    </citation>
    <scope>NUCLEOTIDE SEQUENCE [LARGE SCALE GENOMIC DNA]</scope>
    <source>
        <strain evidence="21 22">ANT.BR</strain>
    </source>
</reference>
<dbReference type="InterPro" id="IPR036188">
    <property type="entry name" value="FAD/NAD-bd_sf"/>
</dbReference>
<evidence type="ECO:0000256" key="14">
    <source>
        <dbReference type="ARBA" id="ARBA00023014"/>
    </source>
</evidence>
<dbReference type="GO" id="GO:0005737">
    <property type="term" value="C:cytoplasm"/>
    <property type="evidence" value="ECO:0007669"/>
    <property type="project" value="UniProtKB-ARBA"/>
</dbReference>
<evidence type="ECO:0000256" key="6">
    <source>
        <dbReference type="ARBA" id="ARBA00011048"/>
    </source>
</evidence>
<dbReference type="SUPFAM" id="SSF51905">
    <property type="entry name" value="FAD/NAD(P)-binding domain"/>
    <property type="match status" value="1"/>
</dbReference>
<keyword evidence="14" id="KW-0411">Iron-sulfur</keyword>
<dbReference type="Gene3D" id="3.20.20.70">
    <property type="entry name" value="Aldolase class I"/>
    <property type="match status" value="1"/>
</dbReference>
<keyword evidence="17" id="KW-0413">Isomerase</keyword>
<dbReference type="GO" id="GO:0010181">
    <property type="term" value="F:FMN binding"/>
    <property type="evidence" value="ECO:0007669"/>
    <property type="project" value="InterPro"/>
</dbReference>
<dbReference type="NCBIfam" id="NF004794">
    <property type="entry name" value="PRK06142.1"/>
    <property type="match status" value="1"/>
</dbReference>
<evidence type="ECO:0000256" key="11">
    <source>
        <dbReference type="ARBA" id="ARBA00022990"/>
    </source>
</evidence>
<comment type="cofactor">
    <cofactor evidence="1">
        <name>FMN</name>
        <dbReference type="ChEBI" id="CHEBI:58210"/>
    </cofactor>
</comment>
<dbReference type="Proteomes" id="UP000185911">
    <property type="component" value="Unassembled WGS sequence"/>
</dbReference>
<dbReference type="PRINTS" id="PR00469">
    <property type="entry name" value="PNDRDTASEII"/>
</dbReference>
<evidence type="ECO:0000313" key="21">
    <source>
        <dbReference type="EMBL" id="OLP04812.1"/>
    </source>
</evidence>
<keyword evidence="7" id="KW-0285">Flavoprotein</keyword>
<dbReference type="Pfam" id="PF00378">
    <property type="entry name" value="ECH_1"/>
    <property type="match status" value="1"/>
</dbReference>
<dbReference type="InterPro" id="IPR014748">
    <property type="entry name" value="Enoyl-CoA_hydra_C"/>
</dbReference>
<evidence type="ECO:0000256" key="1">
    <source>
        <dbReference type="ARBA" id="ARBA00001917"/>
    </source>
</evidence>
<keyword evidence="16" id="KW-0576">Peroxisome</keyword>
<comment type="subcellular location">
    <subcellularLocation>
        <location evidence="3">Peroxisome</location>
    </subcellularLocation>
</comment>
<dbReference type="FunFam" id="1.10.12.10:FF:000004">
    <property type="entry name" value="Delta3,5-delta2,4-dienoyl-CoA isomerase"/>
    <property type="match status" value="1"/>
</dbReference>
<dbReference type="STRING" id="81479.RA876_12030"/>
<gene>
    <name evidence="21" type="primary">fadH</name>
    <name evidence="21" type="ORF">BLL52_3628</name>
</gene>
<keyword evidence="10" id="KW-0276">Fatty acid metabolism</keyword>
<protein>
    <submittedName>
        <fullName evidence="21">2,4-dienoyl-CoA reductase domain protein</fullName>
        <ecNumber evidence="21">1.3.1.34</ecNumber>
    </submittedName>
</protein>
<dbReference type="Gene3D" id="3.40.50.720">
    <property type="entry name" value="NAD(P)-binding Rossmann-like Domain"/>
    <property type="match status" value="1"/>
</dbReference>
<evidence type="ECO:0000256" key="7">
    <source>
        <dbReference type="ARBA" id="ARBA00022630"/>
    </source>
</evidence>
<evidence type="ECO:0000259" key="19">
    <source>
        <dbReference type="Pfam" id="PF00724"/>
    </source>
</evidence>
<dbReference type="FunFam" id="3.50.50.60:FF:000113">
    <property type="entry name" value="NADPH-dependent 2,4-dienoyl-CoA reductase"/>
    <property type="match status" value="1"/>
</dbReference>
<evidence type="ECO:0000256" key="17">
    <source>
        <dbReference type="ARBA" id="ARBA00023235"/>
    </source>
</evidence>
<dbReference type="Gene3D" id="3.90.226.10">
    <property type="entry name" value="2-enoyl-CoA Hydratase, Chain A, domain 1"/>
    <property type="match status" value="1"/>
</dbReference>
<keyword evidence="15" id="KW-0443">Lipid metabolism</keyword>
<accession>A0A1Q8Y9X1</accession>
<keyword evidence="9" id="KW-0479">Metal-binding</keyword>
<dbReference type="GO" id="GO:0016853">
    <property type="term" value="F:isomerase activity"/>
    <property type="evidence" value="ECO:0007669"/>
    <property type="project" value="UniProtKB-KW"/>
</dbReference>
<evidence type="ECO:0000256" key="15">
    <source>
        <dbReference type="ARBA" id="ARBA00023098"/>
    </source>
</evidence>
<dbReference type="EMBL" id="MSYM01000018">
    <property type="protein sequence ID" value="OLP04812.1"/>
    <property type="molecule type" value="Genomic_DNA"/>
</dbReference>
<dbReference type="AlphaFoldDB" id="A0A1Q8Y9X1"/>
<dbReference type="FunFam" id="3.20.20.70:FF:000082">
    <property type="entry name" value="NADPH-dependent 2,4-dienoyl-CoA reductase"/>
    <property type="match status" value="1"/>
</dbReference>
<evidence type="ECO:0000313" key="22">
    <source>
        <dbReference type="Proteomes" id="UP000185911"/>
    </source>
</evidence>
<dbReference type="Pfam" id="PF00724">
    <property type="entry name" value="Oxidored_FMN"/>
    <property type="match status" value="1"/>
</dbReference>
<dbReference type="CDD" id="cd02930">
    <property type="entry name" value="DCR_FMN"/>
    <property type="match status" value="1"/>
</dbReference>
<dbReference type="GO" id="GO:0051536">
    <property type="term" value="F:iron-sulfur cluster binding"/>
    <property type="evidence" value="ECO:0007669"/>
    <property type="project" value="UniProtKB-KW"/>
</dbReference>
<evidence type="ECO:0000259" key="20">
    <source>
        <dbReference type="Pfam" id="PF07992"/>
    </source>
</evidence>
<organism evidence="21 22">
    <name type="scientific">Rhodoferax antarcticus ANT.BR</name>
    <dbReference type="NCBI Taxonomy" id="1111071"/>
    <lineage>
        <taxon>Bacteria</taxon>
        <taxon>Pseudomonadati</taxon>
        <taxon>Pseudomonadota</taxon>
        <taxon>Betaproteobacteria</taxon>
        <taxon>Burkholderiales</taxon>
        <taxon>Comamonadaceae</taxon>
        <taxon>Rhodoferax</taxon>
    </lineage>
</organism>
<keyword evidence="11" id="KW-0007">Acetylation</keyword>
<evidence type="ECO:0000256" key="10">
    <source>
        <dbReference type="ARBA" id="ARBA00022832"/>
    </source>
</evidence>
<dbReference type="InterPro" id="IPR013785">
    <property type="entry name" value="Aldolase_TIM"/>
</dbReference>
<dbReference type="InterPro" id="IPR051793">
    <property type="entry name" value="NADH:flavin_oxidoreductase"/>
</dbReference>
<proteinExistence type="inferred from homology"/>
<evidence type="ECO:0000256" key="16">
    <source>
        <dbReference type="ARBA" id="ARBA00023140"/>
    </source>
</evidence>
<dbReference type="PANTHER" id="PTHR42917:SF2">
    <property type="entry name" value="2,4-DIENOYL-COA REDUCTASE [(2E)-ENOYL-COA-PRODUCING]"/>
    <property type="match status" value="1"/>
</dbReference>
<evidence type="ECO:0000256" key="13">
    <source>
        <dbReference type="ARBA" id="ARBA00023004"/>
    </source>
</evidence>
<dbReference type="CDD" id="cd06558">
    <property type="entry name" value="crotonase-like"/>
    <property type="match status" value="1"/>
</dbReference>